<evidence type="ECO:0000256" key="1">
    <source>
        <dbReference type="SAM" id="Coils"/>
    </source>
</evidence>
<feature type="region of interest" description="Disordered" evidence="2">
    <location>
        <begin position="655"/>
        <end position="699"/>
    </location>
</feature>
<keyword evidence="3" id="KW-1133">Transmembrane helix</keyword>
<feature type="compositionally biased region" description="Basic and acidic residues" evidence="2">
    <location>
        <begin position="761"/>
        <end position="770"/>
    </location>
</feature>
<organism evidence="4 5">
    <name type="scientific">Elaeis guineensis var. tenera</name>
    <name type="common">Oil palm</name>
    <dbReference type="NCBI Taxonomy" id="51953"/>
    <lineage>
        <taxon>Eukaryota</taxon>
        <taxon>Viridiplantae</taxon>
        <taxon>Streptophyta</taxon>
        <taxon>Embryophyta</taxon>
        <taxon>Tracheophyta</taxon>
        <taxon>Spermatophyta</taxon>
        <taxon>Magnoliopsida</taxon>
        <taxon>Liliopsida</taxon>
        <taxon>Arecaceae</taxon>
        <taxon>Arecoideae</taxon>
        <taxon>Cocoseae</taxon>
        <taxon>Elaeidinae</taxon>
        <taxon>Elaeis</taxon>
    </lineage>
</organism>
<feature type="transmembrane region" description="Helical" evidence="3">
    <location>
        <begin position="12"/>
        <end position="33"/>
    </location>
</feature>
<keyword evidence="4" id="KW-1185">Reference proteome</keyword>
<protein>
    <submittedName>
        <fullName evidence="5">Uncharacterized protein LOC105047863</fullName>
    </submittedName>
</protein>
<dbReference type="AlphaFoldDB" id="A0A6I9RF82"/>
<keyword evidence="1" id="KW-0175">Coiled coil</keyword>
<feature type="compositionally biased region" description="Basic and acidic residues" evidence="2">
    <location>
        <begin position="787"/>
        <end position="798"/>
    </location>
</feature>
<sequence>MPASMVPVISRMLALRFYGILFVVLFLAALITWHRHLKKPQRFSSAQSTVNPHKKSSTLLLHPVCFPPGSCRTRNFQITEAMAAKLVFTEEEMAVDECLGYPEAYAKLCRSPSVLKLGIQGPPFAFLPYVLQPQEALRAKDLNQMFPVIDPEAKPSVNPRGFVNLLWKQLDHLGNAGFDPALFRVDPYGNVLYLNADPASPLAWDVDHWFPCSRGGKTVPGNLRLLQWQVCRKKHNKLEFLTPWWDLQLGISVNQFLSIFASRNSDFRNRAFSFLFLDGGSEELNSLQAVESHSFPQHFIEMKRQVGFAPAAIVSSQRSSDASVLKTLDINRCLRFHSPLIAARKSSAEEDDAHNMATQKVRPNISKENNIPDANYNDDNPYLTIAMARDSLRQKEETKRKLVEIDQLDDELNDLKRKNETERLTLQELETVLIRRRRRVEKCRRLAEAQSSYKALLEKMIRDAMHQSVVYKEQLRLNQAASSALMARLETQRAICDASENELHRKFKQRDEIEKQIRPSWEQARKRSRVDDTLFQERHDKAIQFLSAGRIKNPIKKELRVFLEEEQKASEADPSLGGQGEESGETTTTGSIEKDETCRTLIVDKDEEFALREGNCSKNIESEEKKSSCLIQMEGEDKKLTTMIDEKLEHLAIGERYRRNKEPKKQNLLPQSSLHEEGKQESRKLGASKNEVTQNDGKFKQLEIREDYLRKSDVPEPRSLIPQSLCEEEDEDYQNQVGKENVERWLQMLFGNMQEGPSLDSPEREPDRPENSTNELVNEVNSVTPQKEIKFLRLKPLEENGGSDLNSDKQQTKDRNCRESRTSEAIMMNDNSVYDRSNVVIGVGSSRAGSRKSFGAKEREEKKGALSRSESGRAFRSFPSSPSMILGMRRGAECIGKKPKVIDDDDDDHNEDSAAASNSQFIKICTKAIKKTVNK</sequence>
<dbReference type="FunCoup" id="A0A6I9RF82">
    <property type="interactions" value="1787"/>
</dbReference>
<feature type="region of interest" description="Disordered" evidence="2">
    <location>
        <begin position="753"/>
        <end position="825"/>
    </location>
</feature>
<dbReference type="Proteomes" id="UP000504607">
    <property type="component" value="Chromosome 7"/>
</dbReference>
<evidence type="ECO:0000313" key="5">
    <source>
        <dbReference type="RefSeq" id="XP_010925273.2"/>
    </source>
</evidence>
<feature type="compositionally biased region" description="Basic and acidic residues" evidence="2">
    <location>
        <begin position="674"/>
        <end position="684"/>
    </location>
</feature>
<feature type="region of interest" description="Disordered" evidence="2">
    <location>
        <begin position="713"/>
        <end position="735"/>
    </location>
</feature>
<feature type="region of interest" description="Disordered" evidence="2">
    <location>
        <begin position="846"/>
        <end position="884"/>
    </location>
</feature>
<feature type="compositionally biased region" description="Basic and acidic residues" evidence="2">
    <location>
        <begin position="855"/>
        <end position="864"/>
    </location>
</feature>
<dbReference type="InParanoid" id="A0A6I9RF82"/>
<dbReference type="GeneID" id="105047863"/>
<evidence type="ECO:0000256" key="3">
    <source>
        <dbReference type="SAM" id="Phobius"/>
    </source>
</evidence>
<evidence type="ECO:0000313" key="4">
    <source>
        <dbReference type="Proteomes" id="UP000504607"/>
    </source>
</evidence>
<feature type="coiled-coil region" evidence="1">
    <location>
        <begin position="398"/>
        <end position="432"/>
    </location>
</feature>
<dbReference type="KEGG" id="egu:105047863"/>
<feature type="compositionally biased region" description="Polar residues" evidence="2">
    <location>
        <begin position="771"/>
        <end position="785"/>
    </location>
</feature>
<feature type="compositionally biased region" description="Basic and acidic residues" evidence="2">
    <location>
        <begin position="806"/>
        <end position="822"/>
    </location>
</feature>
<dbReference type="RefSeq" id="XP_010925273.2">
    <property type="nucleotide sequence ID" value="XM_010926971.3"/>
</dbReference>
<name>A0A6I9RF82_ELAGV</name>
<dbReference type="OrthoDB" id="608866at2759"/>
<evidence type="ECO:0000256" key="2">
    <source>
        <dbReference type="SAM" id="MobiDB-lite"/>
    </source>
</evidence>
<gene>
    <name evidence="5" type="primary">LOC105047863</name>
</gene>
<keyword evidence="3" id="KW-0812">Transmembrane</keyword>
<proteinExistence type="predicted"/>
<dbReference type="PANTHER" id="PTHR33427:SF2">
    <property type="entry name" value="TRICHOHYALIN"/>
    <property type="match status" value="1"/>
</dbReference>
<feature type="region of interest" description="Disordered" evidence="2">
    <location>
        <begin position="897"/>
        <end position="916"/>
    </location>
</feature>
<keyword evidence="3" id="KW-0472">Membrane</keyword>
<reference evidence="5" key="1">
    <citation type="submission" date="2025-08" db="UniProtKB">
        <authorList>
            <consortium name="RefSeq"/>
        </authorList>
    </citation>
    <scope>IDENTIFICATION</scope>
</reference>
<feature type="region of interest" description="Disordered" evidence="2">
    <location>
        <begin position="567"/>
        <end position="597"/>
    </location>
</feature>
<dbReference type="PANTHER" id="PTHR33427">
    <property type="entry name" value="HNH ENDONUCLEASE"/>
    <property type="match status" value="1"/>
</dbReference>
<accession>A0A6I9RF82</accession>